<dbReference type="EMBL" id="MZ311578">
    <property type="protein sequence ID" value="UBZ25639.1"/>
    <property type="molecule type" value="Genomic_DNA"/>
</dbReference>
<sequence>MYIEVSLCYNGDTVYDLTVIECSVITKKQNYFNTTYDNWASLCKDLKLKNSKKLNIHLKSITNYEIVHRIIEIGEIIQLDVLNITIA</sequence>
<gene>
    <name evidence="1" type="ORF">CmNV_048</name>
</gene>
<accession>A0AAE8Y0E2</accession>
<dbReference type="Proteomes" id="UP000830962">
    <property type="component" value="Segment"/>
</dbReference>
<organism evidence="1 2">
    <name type="scientific">Carcinus maenas nudivirus</name>
    <dbReference type="NCBI Taxonomy" id="2880837"/>
    <lineage>
        <taxon>Viruses</taxon>
        <taxon>Viruses incertae sedis</taxon>
        <taxon>Naldaviricetes</taxon>
        <taxon>Lefavirales</taxon>
        <taxon>Nudiviridae</taxon>
        <taxon>Gammanudivirus</taxon>
        <taxon>Gammanudivirus cameanadis</taxon>
    </lineage>
</organism>
<keyword evidence="2" id="KW-1185">Reference proteome</keyword>
<evidence type="ECO:0000313" key="1">
    <source>
        <dbReference type="EMBL" id="UBZ25639.1"/>
    </source>
</evidence>
<protein>
    <submittedName>
        <fullName evidence="1">Uncharacterized protein</fullName>
    </submittedName>
</protein>
<name>A0AAE8Y0E2_9VIRU</name>
<proteinExistence type="predicted"/>
<evidence type="ECO:0000313" key="2">
    <source>
        <dbReference type="Proteomes" id="UP000830962"/>
    </source>
</evidence>
<reference evidence="1" key="1">
    <citation type="journal article" date="2021" name="Viruses">
        <title>Identification and Full Characterisation of Two Novel Crustacean Infecting Members of the Family Nudiviridae Provides Support for Two Subfamilies.</title>
        <authorList>
            <person name="Bateman K.S."/>
            <person name="Kerr R."/>
            <person name="Stentiford G.D."/>
            <person name="Bean T.P."/>
            <person name="Hooper C."/>
            <person name="Van Eynde B."/>
            <person name="Delbare D."/>
            <person name="Bojko J."/>
            <person name="Christiaens O."/>
            <person name="Taning C.N.T."/>
            <person name="Smagghe G."/>
            <person name="van Oers M.M."/>
            <person name="van Aerle R."/>
        </authorList>
    </citation>
    <scope>NUCLEOTIDE SEQUENCE</scope>
    <source>
        <strain evidence="1">AN2</strain>
    </source>
</reference>